<feature type="region of interest" description="Disordered" evidence="1">
    <location>
        <begin position="1"/>
        <end position="22"/>
    </location>
</feature>
<reference evidence="2 3" key="2">
    <citation type="journal article" date="2012" name="BMC Genomics">
        <title>A comparative genomics perspective on the genetic content of the alkaliphilic haloarchaeon Natrialba magadii ATCC 43099T.</title>
        <authorList>
            <person name="Siddaramappa S."/>
            <person name="Challacombe J.F."/>
            <person name="Decastro R.E."/>
            <person name="Pfeiffer F."/>
            <person name="Sastre D.E."/>
            <person name="Gimenez M.I."/>
            <person name="Paggi R.A."/>
            <person name="Detter J.C."/>
            <person name="Davenport K.W."/>
            <person name="Goodwin L.A."/>
            <person name="Kyrpides N."/>
            <person name="Tapia R."/>
            <person name="Pitluck S."/>
            <person name="Lucas S."/>
            <person name="Woyke T."/>
            <person name="Maupin-Furlow J.A."/>
        </authorList>
    </citation>
    <scope>NUCLEOTIDE SEQUENCE [LARGE SCALE GENOMIC DNA]</scope>
    <source>
        <strain evidence="3">ATCC 43099 / DSM 3394 / CCM 3739 / CIP 104546 / IAM 13178 / JCM 8861 / NBRC 102185 / NCIMB 2190 / MS3</strain>
    </source>
</reference>
<gene>
    <name evidence="2" type="ordered locus">Nmag_0371</name>
</gene>
<reference evidence="3" key="1">
    <citation type="submission" date="2010-02" db="EMBL/GenBank/DDBJ databases">
        <title>Complete sequence of chromosome of Natrialba magadii ATCC 43099.</title>
        <authorList>
            <consortium name="US DOE Joint Genome Institute"/>
            <person name="Lucas S."/>
            <person name="Copeland A."/>
            <person name="Lapidus A."/>
            <person name="Cheng J.-F."/>
            <person name="Bruce D."/>
            <person name="Goodwin L."/>
            <person name="Pitluck S."/>
            <person name="Davenport K."/>
            <person name="Saunders E."/>
            <person name="Detter J.C."/>
            <person name="Han C."/>
            <person name="Tapia R."/>
            <person name="Land M."/>
            <person name="Hauser L."/>
            <person name="Kyrpides N."/>
            <person name="Mikhailova N."/>
            <person name="De Castro R.E."/>
            <person name="Maupin-Furlow J.A."/>
            <person name="Woyke T."/>
        </authorList>
    </citation>
    <scope>NUCLEOTIDE SEQUENCE [LARGE SCALE GENOMIC DNA]</scope>
    <source>
        <strain evidence="3">ATCC 43099 / DSM 3394 / CCM 3739 / CIP 104546 / IAM 13178 / JCM 8861 / NBRC 102185 / NCIMB 2190 / MS3</strain>
    </source>
</reference>
<keyword evidence="3" id="KW-1185">Reference proteome</keyword>
<dbReference type="Proteomes" id="UP000001879">
    <property type="component" value="Chromosome"/>
</dbReference>
<dbReference type="EMBL" id="CP001932">
    <property type="protein sequence ID" value="ADD03961.1"/>
    <property type="molecule type" value="Genomic_DNA"/>
</dbReference>
<protein>
    <submittedName>
        <fullName evidence="2">Uncharacterized protein</fullName>
    </submittedName>
</protein>
<evidence type="ECO:0000313" key="3">
    <source>
        <dbReference type="Proteomes" id="UP000001879"/>
    </source>
</evidence>
<evidence type="ECO:0000313" key="2">
    <source>
        <dbReference type="EMBL" id="ADD03961.1"/>
    </source>
</evidence>
<name>D3SXS1_NATMM</name>
<dbReference type="HOGENOM" id="CLU_3282954_0_0_2"/>
<organism evidence="2 3">
    <name type="scientific">Natrialba magadii (strain ATCC 43099 / DSM 3394 / CCM 3739 / CIP 104546 / IAM 13178 / JCM 8861 / NBRC 102185 / NCIMB 2190 / MS3)</name>
    <name type="common">Natronobacterium magadii</name>
    <dbReference type="NCBI Taxonomy" id="547559"/>
    <lineage>
        <taxon>Archaea</taxon>
        <taxon>Methanobacteriati</taxon>
        <taxon>Methanobacteriota</taxon>
        <taxon>Stenosarchaea group</taxon>
        <taxon>Halobacteria</taxon>
        <taxon>Halobacteriales</taxon>
        <taxon>Natrialbaceae</taxon>
        <taxon>Natrialba</taxon>
    </lineage>
</organism>
<accession>D3SXS1</accession>
<proteinExistence type="predicted"/>
<dbReference type="KEGG" id="nmg:Nmag_0371"/>
<dbReference type="PaxDb" id="547559-Nmag_0371"/>
<evidence type="ECO:0000256" key="1">
    <source>
        <dbReference type="SAM" id="MobiDB-lite"/>
    </source>
</evidence>
<sequence length="40" mass="4754">MHPLLQESLNRDPPEPCIDEDPPAVEFYDREEITMWVPDE</sequence>
<dbReference type="AlphaFoldDB" id="D3SXS1"/>